<comment type="caution">
    <text evidence="2">The sequence shown here is derived from an EMBL/GenBank/DDBJ whole genome shotgun (WGS) entry which is preliminary data.</text>
</comment>
<evidence type="ECO:0000313" key="2">
    <source>
        <dbReference type="EMBL" id="KEQ53828.1"/>
    </source>
</evidence>
<dbReference type="InterPro" id="IPR029069">
    <property type="entry name" value="HotDog_dom_sf"/>
</dbReference>
<dbReference type="Gene3D" id="3.10.129.10">
    <property type="entry name" value="Hotdog Thioesterase"/>
    <property type="match status" value="1"/>
</dbReference>
<dbReference type="Proteomes" id="UP000028411">
    <property type="component" value="Unassembled WGS sequence"/>
</dbReference>
<feature type="domain" description="Thioesterase" evidence="1">
    <location>
        <begin position="59"/>
        <end position="132"/>
    </location>
</feature>
<dbReference type="PATRIC" id="fig|46429.4.peg.1842"/>
<name>A0A081RF55_SPHCR</name>
<reference evidence="2 3" key="1">
    <citation type="submission" date="2014-02" db="EMBL/GenBank/DDBJ databases">
        <title>Whole genome sequence of Sphingobium chlorophenolicum NBRC 16172.</title>
        <authorList>
            <person name="Gan H.M."/>
            <person name="Gan H.Y."/>
            <person name="Chew T.H."/>
            <person name="Savka M.A."/>
        </authorList>
    </citation>
    <scope>NUCLEOTIDE SEQUENCE [LARGE SCALE GENOMIC DNA]</scope>
    <source>
        <strain evidence="2 3">NBRC 16172</strain>
    </source>
</reference>
<organism evidence="2 3">
    <name type="scientific">Sphingobium chlorophenolicum</name>
    <dbReference type="NCBI Taxonomy" id="46429"/>
    <lineage>
        <taxon>Bacteria</taxon>
        <taxon>Pseudomonadati</taxon>
        <taxon>Pseudomonadota</taxon>
        <taxon>Alphaproteobacteria</taxon>
        <taxon>Sphingomonadales</taxon>
        <taxon>Sphingomonadaceae</taxon>
        <taxon>Sphingobium</taxon>
    </lineage>
</organism>
<dbReference type="EMBL" id="JFHR01000017">
    <property type="protein sequence ID" value="KEQ53828.1"/>
    <property type="molecule type" value="Genomic_DNA"/>
</dbReference>
<dbReference type="OrthoDB" id="7061558at2"/>
<protein>
    <submittedName>
        <fullName evidence="2">Thioesterase superfamily protein</fullName>
    </submittedName>
</protein>
<dbReference type="SUPFAM" id="SSF54637">
    <property type="entry name" value="Thioesterase/thiol ester dehydrase-isomerase"/>
    <property type="match status" value="1"/>
</dbReference>
<dbReference type="CDD" id="cd03443">
    <property type="entry name" value="PaaI_thioesterase"/>
    <property type="match status" value="1"/>
</dbReference>
<dbReference type="GO" id="GO:0016790">
    <property type="term" value="F:thiolester hydrolase activity"/>
    <property type="evidence" value="ECO:0007669"/>
    <property type="project" value="UniProtKB-ARBA"/>
</dbReference>
<dbReference type="eggNOG" id="COG2050">
    <property type="taxonomic scope" value="Bacteria"/>
</dbReference>
<dbReference type="InterPro" id="IPR006683">
    <property type="entry name" value="Thioestr_dom"/>
</dbReference>
<accession>A0A081RF55</accession>
<evidence type="ECO:0000259" key="1">
    <source>
        <dbReference type="Pfam" id="PF03061"/>
    </source>
</evidence>
<dbReference type="RefSeq" id="WP_051749677.1">
    <property type="nucleotide sequence ID" value="NZ_JFHR01000017.1"/>
</dbReference>
<sequence length="151" mass="16157">MNPPQLSAPPGWRVKEGADIDPFHHLNGPFYIADPFEPTAEEAVRLGFRVSSHNCSYSGHAHGGWLSAILDVSLGLNVQAGCAVPHAPTISLTIDFMRGALPGDWLESRVRLLRVTRSLAFCDGVLMGADGTVARANGVFKLPSSRPAQAK</sequence>
<proteinExistence type="predicted"/>
<dbReference type="AlphaFoldDB" id="A0A081RF55"/>
<dbReference type="Pfam" id="PF03061">
    <property type="entry name" value="4HBT"/>
    <property type="match status" value="1"/>
</dbReference>
<gene>
    <name evidence="2" type="ORF">BV95_01873</name>
</gene>
<evidence type="ECO:0000313" key="3">
    <source>
        <dbReference type="Proteomes" id="UP000028411"/>
    </source>
</evidence>